<dbReference type="InterPro" id="IPR036770">
    <property type="entry name" value="Ankyrin_rpt-contain_sf"/>
</dbReference>
<dbReference type="PANTHER" id="PTHR46224">
    <property type="entry name" value="ANKYRIN REPEAT FAMILY PROTEIN"/>
    <property type="match status" value="1"/>
</dbReference>
<keyword evidence="3" id="KW-1185">Reference proteome</keyword>
<comment type="caution">
    <text evidence="2">The sequence shown here is derived from an EMBL/GenBank/DDBJ whole genome shotgun (WGS) entry which is preliminary data.</text>
</comment>
<dbReference type="OrthoDB" id="419589at2759"/>
<dbReference type="EMBL" id="CAJNDS010002177">
    <property type="protein sequence ID" value="CAE7360756.1"/>
    <property type="molecule type" value="Genomic_DNA"/>
</dbReference>
<protein>
    <submittedName>
        <fullName evidence="2">Uncharacterized protein</fullName>
    </submittedName>
</protein>
<proteinExistence type="predicted"/>
<dbReference type="AlphaFoldDB" id="A0A812PWL7"/>
<dbReference type="Proteomes" id="UP000604046">
    <property type="component" value="Unassembled WGS sequence"/>
</dbReference>
<dbReference type="SUPFAM" id="SSF48403">
    <property type="entry name" value="Ankyrin repeat"/>
    <property type="match status" value="1"/>
</dbReference>
<sequence>MHAYSKHQAGEEASAPMWVVHVKDVLKMRGRPEPHQTLKKAGILLERLAGYKVLFVSHQWQSFSHPDPEGKQLQVLQEALLNIINSRVKVEMEFLAQFEGYFRVLSAEEGKQLENAYIWFDWFSVPQTENIPSSQIEEVRALQKRHILSIPRYVQCSQVFMALVPPLRHLETGIPCDYHSWLGRGWCRTEMWCKLLDPEPSMPIMVAFSAAKVEFVGSLSWVRSPVHEGNFAVESDRKVCSQVVRTAIDTYLAHLRDNDKVGNLFRYFAGRYESFSGLSPPARSLEDFLQTFRFPSLDAALKQQKGMGAVACAAMSGDVGLLRQLVKMKAPLDTKLQGLWEVALPAGSNAVIVAATCGKWSHAALAEMLKLKADPNSACNSGGAALCFCTTPEGVELLVSQGADVNLRNPVAKCSALCGQLIRGGNTKTCAKLLELRADVSDSDGGLGQTPLQFLLLSYSDNAEGLETAKMLVKAGADVNKRGKSGGVFRPLTVACRTMKLARKNPSLLVSYMAEMSTTALGTACYYGIPEMVKFLLAARADPDIRNDRGRPAYALARHESIQEILYDFRSGGKEWEETLQTRESSEQAAEEPGIEEAELIEVIF</sequence>
<evidence type="ECO:0000313" key="3">
    <source>
        <dbReference type="Proteomes" id="UP000604046"/>
    </source>
</evidence>
<evidence type="ECO:0000313" key="2">
    <source>
        <dbReference type="EMBL" id="CAE7360756.1"/>
    </source>
</evidence>
<dbReference type="Gene3D" id="1.25.40.20">
    <property type="entry name" value="Ankyrin repeat-containing domain"/>
    <property type="match status" value="1"/>
</dbReference>
<organism evidence="2 3">
    <name type="scientific">Symbiodinium natans</name>
    <dbReference type="NCBI Taxonomy" id="878477"/>
    <lineage>
        <taxon>Eukaryota</taxon>
        <taxon>Sar</taxon>
        <taxon>Alveolata</taxon>
        <taxon>Dinophyceae</taxon>
        <taxon>Suessiales</taxon>
        <taxon>Symbiodiniaceae</taxon>
        <taxon>Symbiodinium</taxon>
    </lineage>
</organism>
<feature type="repeat" description="ANK" evidence="1">
    <location>
        <begin position="516"/>
        <end position="548"/>
    </location>
</feature>
<dbReference type="PROSITE" id="PS50088">
    <property type="entry name" value="ANK_REPEAT"/>
    <property type="match status" value="1"/>
</dbReference>
<dbReference type="InterPro" id="IPR002110">
    <property type="entry name" value="Ankyrin_rpt"/>
</dbReference>
<evidence type="ECO:0000256" key="1">
    <source>
        <dbReference type="PROSITE-ProRule" id="PRU00023"/>
    </source>
</evidence>
<dbReference type="SMART" id="SM00248">
    <property type="entry name" value="ANK"/>
    <property type="match status" value="3"/>
</dbReference>
<reference evidence="2" key="1">
    <citation type="submission" date="2021-02" db="EMBL/GenBank/DDBJ databases">
        <authorList>
            <person name="Dougan E. K."/>
            <person name="Rhodes N."/>
            <person name="Thang M."/>
            <person name="Chan C."/>
        </authorList>
    </citation>
    <scope>NUCLEOTIDE SEQUENCE</scope>
</reference>
<gene>
    <name evidence="2" type="ORF">SNAT2548_LOCUS19387</name>
</gene>
<dbReference type="Pfam" id="PF00023">
    <property type="entry name" value="Ank"/>
    <property type="match status" value="1"/>
</dbReference>
<keyword evidence="1" id="KW-0040">ANK repeat</keyword>
<accession>A0A812PWL7</accession>
<dbReference type="PANTHER" id="PTHR46224:SF64">
    <property type="entry name" value="IQ MOTIF AND ANKYRIN REPEAT DOMAIN-CONTAINING PROTEIN 1"/>
    <property type="match status" value="1"/>
</dbReference>
<name>A0A812PWL7_9DINO</name>
<dbReference type="InterPro" id="IPR051616">
    <property type="entry name" value="Cul2-RING_E3_ligase_SR"/>
</dbReference>